<evidence type="ECO:0000313" key="2">
    <source>
        <dbReference type="Proteomes" id="UP000231419"/>
    </source>
</evidence>
<proteinExistence type="predicted"/>
<name>A0A2D1A4K8_9CAUD</name>
<evidence type="ECO:0000313" key="1">
    <source>
        <dbReference type="EMBL" id="ASZ75056.1"/>
    </source>
</evidence>
<gene>
    <name evidence="1" type="ORF">SEA_TRINA_278</name>
</gene>
<dbReference type="EMBL" id="MF668286">
    <property type="protein sequence ID" value="ASZ75056.1"/>
    <property type="molecule type" value="Genomic_DNA"/>
</dbReference>
<protein>
    <submittedName>
        <fullName evidence="1">Uncharacterized protein</fullName>
    </submittedName>
</protein>
<organism evidence="1 2">
    <name type="scientific">Rhodococcus phage Trina</name>
    <dbReference type="NCBI Taxonomy" id="2027905"/>
    <lineage>
        <taxon>Viruses</taxon>
        <taxon>Duplodnaviria</taxon>
        <taxon>Heunggongvirae</taxon>
        <taxon>Uroviricota</taxon>
        <taxon>Caudoviricetes</taxon>
        <taxon>Trinavirus</taxon>
        <taxon>Trinavirus trina</taxon>
    </lineage>
</organism>
<sequence>MNVVKFKKKRQQTAWSKYCTEVYYSMRDAQLKRVEEWAIGYETEERFYYENIEPRITFKDVLISLKGNWQASHMAA</sequence>
<reference evidence="2" key="1">
    <citation type="submission" date="2017-08" db="EMBL/GenBank/DDBJ databases">
        <authorList>
            <person name="de Groot N.N."/>
        </authorList>
    </citation>
    <scope>NUCLEOTIDE SEQUENCE [LARGE SCALE GENOMIC DNA]</scope>
</reference>
<dbReference type="Proteomes" id="UP000231419">
    <property type="component" value="Segment"/>
</dbReference>
<dbReference type="OrthoDB" id="28793at10239"/>
<accession>A0A2D1A4K8</accession>
<keyword evidence="2" id="KW-1185">Reference proteome</keyword>